<proteinExistence type="predicted"/>
<evidence type="ECO:0000313" key="1">
    <source>
        <dbReference type="EMBL" id="QDQ11465.1"/>
    </source>
</evidence>
<sequence>MTANGAAGESHSAACVEEAEDTVKELRAALERAGISLPSLRVDPATVARQAPCPLVDLGRCSVAAAARLAARLRAEGAHP</sequence>
<organism evidence="1 2">
    <name type="scientific">Streptomyces spectabilis</name>
    <dbReference type="NCBI Taxonomy" id="68270"/>
    <lineage>
        <taxon>Bacteria</taxon>
        <taxon>Bacillati</taxon>
        <taxon>Actinomycetota</taxon>
        <taxon>Actinomycetes</taxon>
        <taxon>Kitasatosporales</taxon>
        <taxon>Streptomycetaceae</taxon>
        <taxon>Streptomyces</taxon>
    </lineage>
</organism>
<protein>
    <submittedName>
        <fullName evidence="1">Uncharacterized protein</fullName>
    </submittedName>
</protein>
<gene>
    <name evidence="1" type="ORF">FH965_13495</name>
</gene>
<evidence type="ECO:0000313" key="2">
    <source>
        <dbReference type="Proteomes" id="UP000316806"/>
    </source>
</evidence>
<dbReference type="EMBL" id="CP040916">
    <property type="protein sequence ID" value="QDQ11465.1"/>
    <property type="molecule type" value="Genomic_DNA"/>
</dbReference>
<dbReference type="AlphaFoldDB" id="A0A516R758"/>
<reference evidence="1 2" key="1">
    <citation type="journal article" date="2019" name="J. Ind. Microbiol. Biotechnol.">
        <title>The complete genomic sequence of Streptomyces spectabilis NRRL-2792 and identification of secondary metabolite biosynthetic gene clusters.</title>
        <authorList>
            <person name="Sinha A."/>
            <person name="Phillips-Salemka S."/>
            <person name="Niraula T.A."/>
            <person name="Short K.A."/>
            <person name="Niraula N.P."/>
        </authorList>
    </citation>
    <scope>NUCLEOTIDE SEQUENCE [LARGE SCALE GENOMIC DNA]</scope>
    <source>
        <strain evidence="1 2">NRRL 2792</strain>
    </source>
</reference>
<dbReference type="Proteomes" id="UP000316806">
    <property type="component" value="Chromosome"/>
</dbReference>
<accession>A0A516R758</accession>
<name>A0A516R758_STRST</name>